<dbReference type="Proteomes" id="UP001195769">
    <property type="component" value="Unassembled WGS sequence"/>
</dbReference>
<accession>A0AAD4HJZ9</accession>
<dbReference type="EMBL" id="JABBWK010000027">
    <property type="protein sequence ID" value="KAG1900465.1"/>
    <property type="molecule type" value="Genomic_DNA"/>
</dbReference>
<evidence type="ECO:0000313" key="1">
    <source>
        <dbReference type="EMBL" id="KAG1900465.1"/>
    </source>
</evidence>
<proteinExistence type="predicted"/>
<reference evidence="1" key="1">
    <citation type="journal article" date="2020" name="New Phytol.">
        <title>Comparative genomics reveals dynamic genome evolution in host specialist ectomycorrhizal fungi.</title>
        <authorList>
            <person name="Lofgren L.A."/>
            <person name="Nguyen N.H."/>
            <person name="Vilgalys R."/>
            <person name="Ruytinx J."/>
            <person name="Liao H.L."/>
            <person name="Branco S."/>
            <person name="Kuo A."/>
            <person name="LaButti K."/>
            <person name="Lipzen A."/>
            <person name="Andreopoulos W."/>
            <person name="Pangilinan J."/>
            <person name="Riley R."/>
            <person name="Hundley H."/>
            <person name="Na H."/>
            <person name="Barry K."/>
            <person name="Grigoriev I.V."/>
            <person name="Stajich J.E."/>
            <person name="Kennedy P.G."/>
        </authorList>
    </citation>
    <scope>NUCLEOTIDE SEQUENCE</scope>
    <source>
        <strain evidence="1">FC203</strain>
    </source>
</reference>
<dbReference type="RefSeq" id="XP_041226041.1">
    <property type="nucleotide sequence ID" value="XM_041361748.1"/>
</dbReference>
<gene>
    <name evidence="1" type="ORF">F5891DRAFT_1034244</name>
</gene>
<evidence type="ECO:0000313" key="2">
    <source>
        <dbReference type="Proteomes" id="UP001195769"/>
    </source>
</evidence>
<protein>
    <submittedName>
        <fullName evidence="1">Uncharacterized protein</fullName>
    </submittedName>
</protein>
<name>A0AAD4HJZ9_9AGAM</name>
<dbReference type="GeneID" id="64656046"/>
<sequence>MLRALRLVYGYSFPVNHLPDSSVLHSRGRELHCFLAHQHRKDPRFTLFQRFNTGGDEINKNCYADDYPTQQQLKKTGMTLTVLLTRSHRSLMVH</sequence>
<dbReference type="AlphaFoldDB" id="A0AAD4HJZ9"/>
<organism evidence="1 2">
    <name type="scientific">Suillus fuscotomentosus</name>
    <dbReference type="NCBI Taxonomy" id="1912939"/>
    <lineage>
        <taxon>Eukaryota</taxon>
        <taxon>Fungi</taxon>
        <taxon>Dikarya</taxon>
        <taxon>Basidiomycota</taxon>
        <taxon>Agaricomycotina</taxon>
        <taxon>Agaricomycetes</taxon>
        <taxon>Agaricomycetidae</taxon>
        <taxon>Boletales</taxon>
        <taxon>Suillineae</taxon>
        <taxon>Suillaceae</taxon>
        <taxon>Suillus</taxon>
    </lineage>
</organism>
<comment type="caution">
    <text evidence="1">The sequence shown here is derived from an EMBL/GenBank/DDBJ whole genome shotgun (WGS) entry which is preliminary data.</text>
</comment>
<keyword evidence="2" id="KW-1185">Reference proteome</keyword>